<proteinExistence type="predicted"/>
<gene>
    <name evidence="1" type="ORF">FRX31_004861</name>
</gene>
<dbReference type="Proteomes" id="UP000554482">
    <property type="component" value="Unassembled WGS sequence"/>
</dbReference>
<dbReference type="EMBL" id="JABWDY010003916">
    <property type="protein sequence ID" value="KAF5205555.1"/>
    <property type="molecule type" value="Genomic_DNA"/>
</dbReference>
<dbReference type="AlphaFoldDB" id="A0A7J6X9T4"/>
<dbReference type="PANTHER" id="PTHR36350">
    <property type="entry name" value="TRANSMEMBRANE PROTEIN"/>
    <property type="match status" value="1"/>
</dbReference>
<accession>A0A7J6X9T4</accession>
<organism evidence="1 2">
    <name type="scientific">Thalictrum thalictroides</name>
    <name type="common">Rue-anemone</name>
    <name type="synonym">Anemone thalictroides</name>
    <dbReference type="NCBI Taxonomy" id="46969"/>
    <lineage>
        <taxon>Eukaryota</taxon>
        <taxon>Viridiplantae</taxon>
        <taxon>Streptophyta</taxon>
        <taxon>Embryophyta</taxon>
        <taxon>Tracheophyta</taxon>
        <taxon>Spermatophyta</taxon>
        <taxon>Magnoliopsida</taxon>
        <taxon>Ranunculales</taxon>
        <taxon>Ranunculaceae</taxon>
        <taxon>Thalictroideae</taxon>
        <taxon>Thalictrum</taxon>
    </lineage>
</organism>
<dbReference type="InterPro" id="IPR011990">
    <property type="entry name" value="TPR-like_helical_dom_sf"/>
</dbReference>
<protein>
    <submittedName>
        <fullName evidence="1">Slow green 1 protein</fullName>
    </submittedName>
</protein>
<dbReference type="OrthoDB" id="66906at2759"/>
<name>A0A7J6X9T4_THATH</name>
<comment type="caution">
    <text evidence="1">The sequence shown here is derived from an EMBL/GenBank/DDBJ whole genome shotgun (WGS) entry which is preliminary data.</text>
</comment>
<dbReference type="Gene3D" id="1.25.40.10">
    <property type="entry name" value="Tetratricopeptide repeat domain"/>
    <property type="match status" value="1"/>
</dbReference>
<sequence length="337" mass="38983">MEITAQITRFLPLSLHHRPFFSIPISSIPLISSSNVKFILKASFNPLSTNPQNHHIITKKPSFETQIPFSSLIKTTCIAIVTASLFFSSFNKHSIAAPVTQPPTVEEEEEMVADEEKEKLLEQHLNSNPEDIDALRTLLEIKLEVQKLQEAISIVDRLIQIEPSEKQWRLLKAHFCSYSGDIELAKLGFEEILSDDPLFVEAYHGLAMTMAESKSGELETLLKRIENGMEQCKVEKRKEDLRDFRMLVAQVRFIQGNYVEALKVYQELVEEEPRDFRPYLYQGIIYTLLRQTSEAKNQFDKYRRLVPKDHPYARYFTRYFEDAFTKMIGSQIPSSKS</sequence>
<evidence type="ECO:0000313" key="2">
    <source>
        <dbReference type="Proteomes" id="UP000554482"/>
    </source>
</evidence>
<evidence type="ECO:0000313" key="1">
    <source>
        <dbReference type="EMBL" id="KAF5205555.1"/>
    </source>
</evidence>
<dbReference type="PANTHER" id="PTHR36350:SF3">
    <property type="entry name" value="TRANSMEMBRANE PROTEIN"/>
    <property type="match status" value="1"/>
</dbReference>
<reference evidence="1 2" key="1">
    <citation type="submission" date="2020-06" db="EMBL/GenBank/DDBJ databases">
        <title>Transcriptomic and genomic resources for Thalictrum thalictroides and T. hernandezii: Facilitating candidate gene discovery in an emerging model plant lineage.</title>
        <authorList>
            <person name="Arias T."/>
            <person name="Riano-Pachon D.M."/>
            <person name="Di Stilio V.S."/>
        </authorList>
    </citation>
    <scope>NUCLEOTIDE SEQUENCE [LARGE SCALE GENOMIC DNA]</scope>
    <source>
        <strain evidence="2">cv. WT478/WT964</strain>
        <tissue evidence="1">Leaves</tissue>
    </source>
</reference>
<keyword evidence="2" id="KW-1185">Reference proteome</keyword>
<dbReference type="SUPFAM" id="SSF48452">
    <property type="entry name" value="TPR-like"/>
    <property type="match status" value="1"/>
</dbReference>